<dbReference type="InterPro" id="IPR001041">
    <property type="entry name" value="2Fe-2S_ferredoxin-type"/>
</dbReference>
<dbReference type="AlphaFoldDB" id="A0A2N9YC65"/>
<dbReference type="Proteomes" id="UP000234271">
    <property type="component" value="Chromosome"/>
</dbReference>
<dbReference type="InterPro" id="IPR012675">
    <property type="entry name" value="Beta-grasp_dom_sf"/>
</dbReference>
<dbReference type="KEGG" id="blep:AL038_01320"/>
<dbReference type="GO" id="GO:0051537">
    <property type="term" value="F:2 iron, 2 sulfur cluster binding"/>
    <property type="evidence" value="ECO:0007669"/>
    <property type="project" value="InterPro"/>
</dbReference>
<dbReference type="Pfam" id="PF00111">
    <property type="entry name" value="Fer2"/>
    <property type="match status" value="1"/>
</dbReference>
<gene>
    <name evidence="2" type="ORF">BLE401_04705</name>
</gene>
<dbReference type="Gene3D" id="3.10.20.30">
    <property type="match status" value="1"/>
</dbReference>
<reference evidence="3" key="1">
    <citation type="submission" date="2016-12" db="EMBL/GenBank/DDBJ databases">
        <title>Complete Genome Sequence of Beggiatoa leptomitiformis D-401.</title>
        <authorList>
            <person name="Fomenkov A."/>
            <person name="Vincze T."/>
            <person name="Grabovich M."/>
            <person name="Anton B.P."/>
            <person name="Dubinina G."/>
            <person name="Orlova M."/>
            <person name="Belousova E."/>
            <person name="Roberts R.J."/>
        </authorList>
    </citation>
    <scope>NUCLEOTIDE SEQUENCE [LARGE SCALE GENOMIC DNA]</scope>
    <source>
        <strain evidence="3">D-401</strain>
    </source>
</reference>
<organism evidence="2 3">
    <name type="scientific">Beggiatoa leptomitoformis</name>
    <dbReference type="NCBI Taxonomy" id="288004"/>
    <lineage>
        <taxon>Bacteria</taxon>
        <taxon>Pseudomonadati</taxon>
        <taxon>Pseudomonadota</taxon>
        <taxon>Gammaproteobacteria</taxon>
        <taxon>Thiotrichales</taxon>
        <taxon>Thiotrichaceae</taxon>
        <taxon>Beggiatoa</taxon>
    </lineage>
</organism>
<protein>
    <submittedName>
        <fullName evidence="2">2Fe-2S iron-sulfur cluster binding domain-containing protein</fullName>
    </submittedName>
</protein>
<dbReference type="PROSITE" id="PS00197">
    <property type="entry name" value="2FE2S_FER_1"/>
    <property type="match status" value="1"/>
</dbReference>
<accession>A0A2N9YC65</accession>
<dbReference type="EMBL" id="CP018889">
    <property type="protein sequence ID" value="AUI68070.1"/>
    <property type="molecule type" value="Genomic_DNA"/>
</dbReference>
<keyword evidence="3" id="KW-1185">Reference proteome</keyword>
<dbReference type="CDD" id="cd00207">
    <property type="entry name" value="fer2"/>
    <property type="match status" value="1"/>
</dbReference>
<proteinExistence type="predicted"/>
<dbReference type="InterPro" id="IPR006058">
    <property type="entry name" value="2Fe2S_fd_BS"/>
</dbReference>
<dbReference type="InterPro" id="IPR036010">
    <property type="entry name" value="2Fe-2S_ferredoxin-like_sf"/>
</dbReference>
<evidence type="ECO:0000313" key="2">
    <source>
        <dbReference type="EMBL" id="AUI68070.1"/>
    </source>
</evidence>
<evidence type="ECO:0000259" key="1">
    <source>
        <dbReference type="PROSITE" id="PS51085"/>
    </source>
</evidence>
<dbReference type="SUPFAM" id="SSF54292">
    <property type="entry name" value="2Fe-2S ferredoxin-like"/>
    <property type="match status" value="1"/>
</dbReference>
<dbReference type="OrthoDB" id="9133614at2"/>
<feature type="domain" description="2Fe-2S ferredoxin-type" evidence="1">
    <location>
        <begin position="5"/>
        <end position="96"/>
    </location>
</feature>
<name>A0A2N9YC65_9GAMM</name>
<dbReference type="STRING" id="288004.AL038_01320"/>
<evidence type="ECO:0000313" key="3">
    <source>
        <dbReference type="Proteomes" id="UP000234271"/>
    </source>
</evidence>
<sequence>MVMTHTIFIKNNAEQFPCQAHKTILQAMEGLGRKGIPIGCRGGGCGICKVHVNAGHYHTQTMSREHVSELEQKNGYALACRLYADSALDISVVGKLKKQFS</sequence>
<dbReference type="PROSITE" id="PS51085">
    <property type="entry name" value="2FE2S_FER_2"/>
    <property type="match status" value="1"/>
</dbReference>